<protein>
    <recommendedName>
        <fullName evidence="3">DUF2187 domain-containing protein</fullName>
    </recommendedName>
</protein>
<accession>A0ABV4DVX2</accession>
<proteinExistence type="predicted"/>
<dbReference type="EMBL" id="JBGFFE010000007">
    <property type="protein sequence ID" value="MEY8763393.1"/>
    <property type="molecule type" value="Genomic_DNA"/>
</dbReference>
<name>A0ABV4DVX2_9CLOT</name>
<evidence type="ECO:0008006" key="3">
    <source>
        <dbReference type="Google" id="ProtNLM"/>
    </source>
</evidence>
<comment type="caution">
    <text evidence="1">The sequence shown here is derived from an EMBL/GenBank/DDBJ whole genome shotgun (WGS) entry which is preliminary data.</text>
</comment>
<evidence type="ECO:0000313" key="1">
    <source>
        <dbReference type="EMBL" id="MEY8763393.1"/>
    </source>
</evidence>
<evidence type="ECO:0000313" key="2">
    <source>
        <dbReference type="Proteomes" id="UP001565220"/>
    </source>
</evidence>
<gene>
    <name evidence="1" type="ORF">AB8S09_07025</name>
</gene>
<dbReference type="Proteomes" id="UP001565220">
    <property type="component" value="Unassembled WGS sequence"/>
</dbReference>
<organism evidence="1 2">
    <name type="scientific">Clostridium lapidicellarium</name>
    <dbReference type="NCBI Taxonomy" id="3240931"/>
    <lineage>
        <taxon>Bacteria</taxon>
        <taxon>Bacillati</taxon>
        <taxon>Bacillota</taxon>
        <taxon>Clostridia</taxon>
        <taxon>Eubacteriales</taxon>
        <taxon>Clostridiaceae</taxon>
        <taxon>Clostridium</taxon>
    </lineage>
</organism>
<reference evidence="1 2" key="1">
    <citation type="submission" date="2024-08" db="EMBL/GenBank/DDBJ databases">
        <title>Clostridium lapicellarii sp. nov., and Clostridium renhuaiense sp. nov., two species isolated from the mud in a fermentation cellar used for producing sauce-flavour Chinese liquors.</title>
        <authorList>
            <person name="Yang F."/>
            <person name="Wang H."/>
            <person name="Chen L.Q."/>
            <person name="Zhou N."/>
            <person name="Lu J.J."/>
            <person name="Pu X.X."/>
            <person name="Wan B."/>
            <person name="Wang L."/>
            <person name="Liu S.J."/>
        </authorList>
    </citation>
    <scope>NUCLEOTIDE SEQUENCE [LARGE SCALE GENOMIC DNA]</scope>
    <source>
        <strain evidence="1 2">MT-113</strain>
    </source>
</reference>
<sequence length="49" mass="5472">MDIKIGSTVKLWDGIKGKIIGQLEGGEYMIKSGKEILYCQKKDIVSVEK</sequence>
<dbReference type="RefSeq" id="WP_369868794.1">
    <property type="nucleotide sequence ID" value="NZ_JBGFFE010000007.1"/>
</dbReference>
<keyword evidence="2" id="KW-1185">Reference proteome</keyword>